<evidence type="ECO:0000313" key="2">
    <source>
        <dbReference type="Proteomes" id="UP000075714"/>
    </source>
</evidence>
<comment type="caution">
    <text evidence="1">The sequence shown here is derived from an EMBL/GenBank/DDBJ whole genome shotgun (WGS) entry which is preliminary data.</text>
</comment>
<dbReference type="EMBL" id="LSYV01000098">
    <property type="protein sequence ID" value="KXZ43231.1"/>
    <property type="molecule type" value="Genomic_DNA"/>
</dbReference>
<dbReference type="AlphaFoldDB" id="A0A150G083"/>
<organism evidence="1 2">
    <name type="scientific">Gonium pectorale</name>
    <name type="common">Green alga</name>
    <dbReference type="NCBI Taxonomy" id="33097"/>
    <lineage>
        <taxon>Eukaryota</taxon>
        <taxon>Viridiplantae</taxon>
        <taxon>Chlorophyta</taxon>
        <taxon>core chlorophytes</taxon>
        <taxon>Chlorophyceae</taxon>
        <taxon>CS clade</taxon>
        <taxon>Chlamydomonadales</taxon>
        <taxon>Volvocaceae</taxon>
        <taxon>Gonium</taxon>
    </lineage>
</organism>
<accession>A0A150G083</accession>
<reference evidence="2" key="1">
    <citation type="journal article" date="2016" name="Nat. Commun.">
        <title>The Gonium pectorale genome demonstrates co-option of cell cycle regulation during the evolution of multicellularity.</title>
        <authorList>
            <person name="Hanschen E.R."/>
            <person name="Marriage T.N."/>
            <person name="Ferris P.J."/>
            <person name="Hamaji T."/>
            <person name="Toyoda A."/>
            <person name="Fujiyama A."/>
            <person name="Neme R."/>
            <person name="Noguchi H."/>
            <person name="Minakuchi Y."/>
            <person name="Suzuki M."/>
            <person name="Kawai-Toyooka H."/>
            <person name="Smith D.R."/>
            <person name="Sparks H."/>
            <person name="Anderson J."/>
            <person name="Bakaric R."/>
            <person name="Luria V."/>
            <person name="Karger A."/>
            <person name="Kirschner M.W."/>
            <person name="Durand P.M."/>
            <person name="Michod R.E."/>
            <person name="Nozaki H."/>
            <person name="Olson B.J."/>
        </authorList>
    </citation>
    <scope>NUCLEOTIDE SEQUENCE [LARGE SCALE GENOMIC DNA]</scope>
    <source>
        <strain evidence="2">NIES-2863</strain>
    </source>
</reference>
<dbReference type="Proteomes" id="UP000075714">
    <property type="component" value="Unassembled WGS sequence"/>
</dbReference>
<sequence length="515" mass="53851">MYDVPDTCGAPSQAPSLVDVFAHMDLPHQQRFIRLLGQRSALRLRSACKRARDVVDVCMPEAYIRTKPRDDYGDGDGDRGDYWRDGWPSALPGPLCPPDFSSIGLLPNLEELNLAAVVASDDLGRALACLPRLRRLSLRVRGPAAPSLALVAWCPQPGLERVHAVSAAAARKPCQPHEAAYDLRSGELELQQEHGCPALSALVPLLDGLRARARRAHESASETASTSGGGGDGGGAAALTFAVGARRRPCRVRLRGAVAVDAAGLESEEAATWAAEDRVVLEADTLLLDPSLDLSALSRVLAFQSLAFGEVVVRRGDWSWLERSERLRGWLRGLGEAVPVAVAAEVWLCLAEPACVFEQVFTAEFLAGALETWPTLGSVLVALDSRNAATRGSSGYLAGPLRALRARVRRPGDCQGAGPGLQAAGAVADGAEAPAGDGCGRHGWCGVMTTGAGFSAEVVGAVGSGMPEGDGVHVVLGDDPRVGGGQQRVAALVAGAGGPTALDVARLGRMLYANI</sequence>
<evidence type="ECO:0000313" key="1">
    <source>
        <dbReference type="EMBL" id="KXZ43231.1"/>
    </source>
</evidence>
<name>A0A150G083_GONPE</name>
<proteinExistence type="predicted"/>
<keyword evidence="2" id="KW-1185">Reference proteome</keyword>
<evidence type="ECO:0008006" key="3">
    <source>
        <dbReference type="Google" id="ProtNLM"/>
    </source>
</evidence>
<protein>
    <recommendedName>
        <fullName evidence="3">F-box domain-containing protein</fullName>
    </recommendedName>
</protein>
<gene>
    <name evidence="1" type="ORF">GPECTOR_97g769</name>
</gene>